<dbReference type="InterPro" id="IPR002502">
    <property type="entry name" value="Amidase_domain"/>
</dbReference>
<sequence length="186" mass="20476">MGAVRASRPKARWNSRTSRAGEELIRRPYRPAAPRRRLCPSHPVLTRAAWGGIGYHFLIDERGRIYEGRYSGDDGLPAHDAHGRLVTAFHVGGFNSGKLGIALLGTFTEQGPREAARASLARLVKALVRQHGVDPQALVTYTNPVNGTQKEVAEISGHRNRMATECPGEVMYQELERLRTAVATGR</sequence>
<dbReference type="Proteomes" id="UP001273589">
    <property type="component" value="Unassembled WGS sequence"/>
</dbReference>
<dbReference type="GO" id="GO:0008270">
    <property type="term" value="F:zinc ion binding"/>
    <property type="evidence" value="ECO:0007669"/>
    <property type="project" value="InterPro"/>
</dbReference>
<dbReference type="InterPro" id="IPR006619">
    <property type="entry name" value="PGRP_domain_met/bac"/>
</dbReference>
<evidence type="ECO:0000259" key="2">
    <source>
        <dbReference type="SMART" id="SM00701"/>
    </source>
</evidence>
<dbReference type="AlphaFoldDB" id="A0AAJ2PVT3"/>
<reference evidence="3" key="1">
    <citation type="journal article" date="2023" name="Microb. Genom.">
        <title>Mesoterricola silvestris gen. nov., sp. nov., Mesoterricola sediminis sp. nov., Geothrix oryzae sp. nov., Geothrix edaphica sp. nov., Geothrix rubra sp. nov., and Geothrix limicola sp. nov., six novel members of Acidobacteriota isolated from soils.</title>
        <authorList>
            <person name="Weisberg A.J."/>
            <person name="Pearce E."/>
            <person name="Kramer C.G."/>
            <person name="Chang J.H."/>
            <person name="Clarke C.R."/>
        </authorList>
    </citation>
    <scope>NUCLEOTIDE SEQUENCE</scope>
    <source>
        <strain evidence="3">ND06-05F</strain>
    </source>
</reference>
<comment type="caution">
    <text evidence="3">The sequence shown here is derived from an EMBL/GenBank/DDBJ whole genome shotgun (WGS) entry which is preliminary data.</text>
</comment>
<dbReference type="EMBL" id="JARAWN010000280">
    <property type="protein sequence ID" value="MDX3134335.1"/>
    <property type="molecule type" value="Genomic_DNA"/>
</dbReference>
<name>A0AAJ2PVT3_9ACTN</name>
<dbReference type="InterPro" id="IPR036505">
    <property type="entry name" value="Amidase/PGRP_sf"/>
</dbReference>
<feature type="domain" description="Peptidoglycan recognition protein family" evidence="2">
    <location>
        <begin position="9"/>
        <end position="146"/>
    </location>
</feature>
<dbReference type="Pfam" id="PF01510">
    <property type="entry name" value="Amidase_2"/>
    <property type="match status" value="1"/>
</dbReference>
<dbReference type="InterPro" id="IPR015510">
    <property type="entry name" value="PGRP"/>
</dbReference>
<dbReference type="GO" id="GO:0009253">
    <property type="term" value="P:peptidoglycan catabolic process"/>
    <property type="evidence" value="ECO:0007669"/>
    <property type="project" value="InterPro"/>
</dbReference>
<dbReference type="CDD" id="cd06583">
    <property type="entry name" value="PGRP"/>
    <property type="match status" value="1"/>
</dbReference>
<dbReference type="SMART" id="SM00701">
    <property type="entry name" value="PGRP"/>
    <property type="match status" value="1"/>
</dbReference>
<dbReference type="Gene3D" id="3.40.80.10">
    <property type="entry name" value="Peptidoglycan recognition protein-like"/>
    <property type="match status" value="1"/>
</dbReference>
<gene>
    <name evidence="3" type="ORF">PV367_32145</name>
</gene>
<dbReference type="SUPFAM" id="SSF55846">
    <property type="entry name" value="N-acetylmuramoyl-L-alanine amidase-like"/>
    <property type="match status" value="1"/>
</dbReference>
<dbReference type="PANTHER" id="PTHR11022:SF41">
    <property type="entry name" value="PEPTIDOGLYCAN-RECOGNITION PROTEIN LC-RELATED"/>
    <property type="match status" value="1"/>
</dbReference>
<dbReference type="PANTHER" id="PTHR11022">
    <property type="entry name" value="PEPTIDOGLYCAN RECOGNITION PROTEIN"/>
    <property type="match status" value="1"/>
</dbReference>
<evidence type="ECO:0000313" key="4">
    <source>
        <dbReference type="Proteomes" id="UP001273589"/>
    </source>
</evidence>
<dbReference type="GO" id="GO:0008745">
    <property type="term" value="F:N-acetylmuramoyl-L-alanine amidase activity"/>
    <property type="evidence" value="ECO:0007669"/>
    <property type="project" value="InterPro"/>
</dbReference>
<accession>A0AAJ2PVT3</accession>
<organism evidence="3 4">
    <name type="scientific">Streptomyces europaeiscabiei</name>
    <dbReference type="NCBI Taxonomy" id="146819"/>
    <lineage>
        <taxon>Bacteria</taxon>
        <taxon>Bacillati</taxon>
        <taxon>Actinomycetota</taxon>
        <taxon>Actinomycetes</taxon>
        <taxon>Kitasatosporales</taxon>
        <taxon>Streptomycetaceae</taxon>
        <taxon>Streptomyces</taxon>
    </lineage>
</organism>
<comment type="similarity">
    <text evidence="1">Belongs to the N-acetylmuramoyl-L-alanine amidase 2 family.</text>
</comment>
<protein>
    <submittedName>
        <fullName evidence="3">Peptidoglycan recognition family protein</fullName>
    </submittedName>
</protein>
<evidence type="ECO:0000313" key="3">
    <source>
        <dbReference type="EMBL" id="MDX3134335.1"/>
    </source>
</evidence>
<evidence type="ECO:0000256" key="1">
    <source>
        <dbReference type="ARBA" id="ARBA00007553"/>
    </source>
</evidence>
<proteinExistence type="inferred from homology"/>
<dbReference type="RefSeq" id="WP_319696391.1">
    <property type="nucleotide sequence ID" value="NZ_JARAWN010000280.1"/>
</dbReference>